<dbReference type="GO" id="GO:0012505">
    <property type="term" value="C:endomembrane system"/>
    <property type="evidence" value="ECO:0007669"/>
    <property type="project" value="TreeGrafter"/>
</dbReference>
<sequence length="822" mass="90286">MVRNFPLYTGYNWSASNTSGLPGGVSAFVKAGQTDGATEGFDSYVVGAFVCQKTQHSHPFGVFYGENPLSYSFPLVLLEISFVLLATRLVRFILKPLRQPKIVSEIIGGILVGPSVLGRSKKFKAFLFPENADFMVKNIGLLGFMYFLFVSGVKMDMNLVTTSGKKHIWITLASVIFPLSIVLAVGFSLRKSMDAHLATISSIGAVASTVSITAFPVLYPVLRELNLLSSEVGRMALSISILADTIGMVALIAFEASKQGETQSNNTGWYLMSSVLILIILLLVRKLMIRVVFRSGQDGKPIDQAFILAILLGALFMGFLTDMFGLAIGNGPMWLGLVIPDGPPLGSTLVERTETIASDILMPFSFAFIGMYVDVSNVSFVWPALKPLVAMTVVGYFTKILATVLACLYFKIPLRDSLALGFSLSVRGQVELLLFIHWMDKGILDPSYFTMLVLLTTLITGIVTPLITVVYDPTKPYRVNKRRTIQHTAPGSDLRILLAIQDEESVAGLINLLEASNPTPSTPFSVTALCMLELVGRAAPVSIDHDRQRQVPSQYASCLVIHNALSQFQELHADYLKLHSHTIVIPKRTMYQDICERALINKSTLIILPFNRDNLDTGVGTGERQRLGVRSVNSFVLSHAPCSVGILVDKGHTVRPNPIASSAAFGGAGHHFAVLFLGGADAREALAHADRMLSNPDVCLTVIRFLAFNGQGDDEMEKKLDDGVVTWFWVKNEDNERVLYREVVVRNGAETVATIQAINEDTFDLWIVGRKQGINPLLLEGLLDWTENHHELGVIGDYVGAVDFGDLYVLIQLYIEQYKRKV</sequence>
<feature type="transmembrane region" description="Helical" evidence="10">
    <location>
        <begin position="195"/>
        <end position="222"/>
    </location>
</feature>
<evidence type="ECO:0000256" key="7">
    <source>
        <dbReference type="ARBA" id="ARBA00023065"/>
    </source>
</evidence>
<feature type="transmembrane region" description="Helical" evidence="10">
    <location>
        <begin position="388"/>
        <end position="412"/>
    </location>
</feature>
<evidence type="ECO:0000256" key="4">
    <source>
        <dbReference type="ARBA" id="ARBA00022692"/>
    </source>
</evidence>
<dbReference type="PANTHER" id="PTHR32468">
    <property type="entry name" value="CATION/H + ANTIPORTER"/>
    <property type="match status" value="1"/>
</dbReference>
<dbReference type="GO" id="GO:1902600">
    <property type="term" value="P:proton transmembrane transport"/>
    <property type="evidence" value="ECO:0007669"/>
    <property type="project" value="InterPro"/>
</dbReference>
<accession>A0AA88D5X5</accession>
<feature type="transmembrane region" description="Helical" evidence="10">
    <location>
        <begin position="169"/>
        <end position="189"/>
    </location>
</feature>
<dbReference type="GO" id="GO:0006885">
    <property type="term" value="P:regulation of pH"/>
    <property type="evidence" value="ECO:0007669"/>
    <property type="project" value="TreeGrafter"/>
</dbReference>
<feature type="transmembrane region" description="Helical" evidence="10">
    <location>
        <begin position="71"/>
        <end position="90"/>
    </location>
</feature>
<comment type="similarity">
    <text evidence="9">Belongs to the monovalent cation:proton antiporter 2 (CPA2) transporter (TC 2.A.37) family. CHX (TC 2.A.37.4) subfamily.</text>
</comment>
<feature type="transmembrane region" description="Helical" evidence="10">
    <location>
        <begin position="234"/>
        <end position="254"/>
    </location>
</feature>
<gene>
    <name evidence="12" type="ORF">TIFTF001_012068</name>
</gene>
<feature type="transmembrane region" description="Helical" evidence="10">
    <location>
        <begin position="360"/>
        <end position="381"/>
    </location>
</feature>
<evidence type="ECO:0000256" key="3">
    <source>
        <dbReference type="ARBA" id="ARBA00022538"/>
    </source>
</evidence>
<dbReference type="Gene3D" id="1.20.1530.20">
    <property type="match status" value="1"/>
</dbReference>
<dbReference type="GO" id="GO:0016020">
    <property type="term" value="C:membrane"/>
    <property type="evidence" value="ECO:0007669"/>
    <property type="project" value="UniProtKB-SubCell"/>
</dbReference>
<keyword evidence="8 10" id="KW-0472">Membrane</keyword>
<feature type="transmembrane region" description="Helical" evidence="10">
    <location>
        <begin position="266"/>
        <end position="284"/>
    </location>
</feature>
<dbReference type="InterPro" id="IPR038770">
    <property type="entry name" value="Na+/solute_symporter_sf"/>
</dbReference>
<keyword evidence="13" id="KW-1185">Reference proteome</keyword>
<protein>
    <recommendedName>
        <fullName evidence="11">Cation/H+ exchanger transmembrane domain-containing protein</fullName>
    </recommendedName>
</protein>
<dbReference type="PANTHER" id="PTHR32468:SF109">
    <property type="entry name" value="CATION_H(+) ANTIPORTER 24-RELATED"/>
    <property type="match status" value="1"/>
</dbReference>
<feature type="transmembrane region" description="Helical" evidence="10">
    <location>
        <begin position="139"/>
        <end position="157"/>
    </location>
</feature>
<evidence type="ECO:0000256" key="1">
    <source>
        <dbReference type="ARBA" id="ARBA00004141"/>
    </source>
</evidence>
<evidence type="ECO:0000256" key="10">
    <source>
        <dbReference type="SAM" id="Phobius"/>
    </source>
</evidence>
<evidence type="ECO:0000313" key="13">
    <source>
        <dbReference type="Proteomes" id="UP001187192"/>
    </source>
</evidence>
<name>A0AA88D5X5_FICCA</name>
<dbReference type="InterPro" id="IPR006153">
    <property type="entry name" value="Cation/H_exchanger_TM"/>
</dbReference>
<organism evidence="12 13">
    <name type="scientific">Ficus carica</name>
    <name type="common">Common fig</name>
    <dbReference type="NCBI Taxonomy" id="3494"/>
    <lineage>
        <taxon>Eukaryota</taxon>
        <taxon>Viridiplantae</taxon>
        <taxon>Streptophyta</taxon>
        <taxon>Embryophyta</taxon>
        <taxon>Tracheophyta</taxon>
        <taxon>Spermatophyta</taxon>
        <taxon>Magnoliopsida</taxon>
        <taxon>eudicotyledons</taxon>
        <taxon>Gunneridae</taxon>
        <taxon>Pentapetalae</taxon>
        <taxon>rosids</taxon>
        <taxon>fabids</taxon>
        <taxon>Rosales</taxon>
        <taxon>Moraceae</taxon>
        <taxon>Ficeae</taxon>
        <taxon>Ficus</taxon>
    </lineage>
</organism>
<evidence type="ECO:0000256" key="6">
    <source>
        <dbReference type="ARBA" id="ARBA00022989"/>
    </source>
</evidence>
<keyword evidence="6 10" id="KW-1133">Transmembrane helix</keyword>
<dbReference type="AlphaFoldDB" id="A0AA88D5X5"/>
<reference evidence="12" key="1">
    <citation type="submission" date="2023-07" db="EMBL/GenBank/DDBJ databases">
        <title>draft genome sequence of fig (Ficus carica).</title>
        <authorList>
            <person name="Takahashi T."/>
            <person name="Nishimura K."/>
        </authorList>
    </citation>
    <scope>NUCLEOTIDE SEQUENCE</scope>
</reference>
<evidence type="ECO:0000259" key="11">
    <source>
        <dbReference type="Pfam" id="PF00999"/>
    </source>
</evidence>
<dbReference type="InterPro" id="IPR050794">
    <property type="entry name" value="CPA2_transporter"/>
</dbReference>
<keyword evidence="3" id="KW-0633">Potassium transport</keyword>
<feature type="transmembrane region" description="Helical" evidence="10">
    <location>
        <begin position="305"/>
        <end position="328"/>
    </location>
</feature>
<keyword evidence="2" id="KW-0813">Transport</keyword>
<comment type="subcellular location">
    <subcellularLocation>
        <location evidence="1">Membrane</location>
        <topology evidence="1">Multi-pass membrane protein</topology>
    </subcellularLocation>
</comment>
<comment type="caution">
    <text evidence="12">The sequence shown here is derived from an EMBL/GenBank/DDBJ whole genome shotgun (WGS) entry which is preliminary data.</text>
</comment>
<dbReference type="Proteomes" id="UP001187192">
    <property type="component" value="Unassembled WGS sequence"/>
</dbReference>
<evidence type="ECO:0000313" key="12">
    <source>
        <dbReference type="EMBL" id="GMN42867.1"/>
    </source>
</evidence>
<dbReference type="GO" id="GO:0006813">
    <property type="term" value="P:potassium ion transport"/>
    <property type="evidence" value="ECO:0007669"/>
    <property type="project" value="UniProtKB-KW"/>
</dbReference>
<dbReference type="Pfam" id="PF00999">
    <property type="entry name" value="Na_H_Exchanger"/>
    <property type="match status" value="1"/>
</dbReference>
<evidence type="ECO:0000256" key="5">
    <source>
        <dbReference type="ARBA" id="ARBA00022958"/>
    </source>
</evidence>
<keyword evidence="5" id="KW-0630">Potassium</keyword>
<evidence type="ECO:0000256" key="2">
    <source>
        <dbReference type="ARBA" id="ARBA00022448"/>
    </source>
</evidence>
<feature type="domain" description="Cation/H+ exchanger transmembrane" evidence="11">
    <location>
        <begin position="87"/>
        <end position="467"/>
    </location>
</feature>
<feature type="transmembrane region" description="Helical" evidence="10">
    <location>
        <begin position="418"/>
        <end position="436"/>
    </location>
</feature>
<feature type="transmembrane region" description="Helical" evidence="10">
    <location>
        <begin position="448"/>
        <end position="471"/>
    </location>
</feature>
<keyword evidence="4 10" id="KW-0812">Transmembrane</keyword>
<keyword evidence="7" id="KW-0406">Ion transport</keyword>
<dbReference type="GO" id="GO:0015297">
    <property type="term" value="F:antiporter activity"/>
    <property type="evidence" value="ECO:0007669"/>
    <property type="project" value="InterPro"/>
</dbReference>
<proteinExistence type="inferred from homology"/>
<dbReference type="EMBL" id="BTGU01000015">
    <property type="protein sequence ID" value="GMN42867.1"/>
    <property type="molecule type" value="Genomic_DNA"/>
</dbReference>
<evidence type="ECO:0000256" key="9">
    <source>
        <dbReference type="ARBA" id="ARBA00038341"/>
    </source>
</evidence>
<evidence type="ECO:0000256" key="8">
    <source>
        <dbReference type="ARBA" id="ARBA00023136"/>
    </source>
</evidence>